<name>A0A068QR28_9GAMM</name>
<organism evidence="6 8">
    <name type="scientific">Xenorhabdus doucetiae</name>
    <dbReference type="NCBI Taxonomy" id="351671"/>
    <lineage>
        <taxon>Bacteria</taxon>
        <taxon>Pseudomonadati</taxon>
        <taxon>Pseudomonadota</taxon>
        <taxon>Gammaproteobacteria</taxon>
        <taxon>Enterobacterales</taxon>
        <taxon>Morganellaceae</taxon>
        <taxon>Xenorhabdus</taxon>
    </lineage>
</organism>
<dbReference type="HOGENOM" id="CLU_033532_0_1_6"/>
<evidence type="ECO:0000313" key="6">
    <source>
        <dbReference type="EMBL" id="CDG17106.1"/>
    </source>
</evidence>
<keyword evidence="1 4" id="KW-0812">Transmembrane</keyword>
<reference evidence="6 8" key="1">
    <citation type="submission" date="2013-07" db="EMBL/GenBank/DDBJ databases">
        <authorList>
            <person name="Genoscope - CEA"/>
        </authorList>
    </citation>
    <scope>NUCLEOTIDE SEQUENCE [LARGE SCALE GENOMIC DNA]</scope>
    <source>
        <strain evidence="6">FRM16</strain>
        <strain evidence="8">FRM16 / DSM 17909</strain>
    </source>
</reference>
<feature type="transmembrane region" description="Helical" evidence="4">
    <location>
        <begin position="336"/>
        <end position="359"/>
    </location>
</feature>
<dbReference type="InterPro" id="IPR020846">
    <property type="entry name" value="MFS_dom"/>
</dbReference>
<dbReference type="OrthoDB" id="9180256at2"/>
<dbReference type="SUPFAM" id="SSF103473">
    <property type="entry name" value="MFS general substrate transporter"/>
    <property type="match status" value="1"/>
</dbReference>
<dbReference type="KEGG" id="xdo:XDD1_1407"/>
<keyword evidence="2 4" id="KW-1133">Transmembrane helix</keyword>
<feature type="transmembrane region" description="Helical" evidence="4">
    <location>
        <begin position="46"/>
        <end position="67"/>
    </location>
</feature>
<proteinExistence type="predicted"/>
<dbReference type="Pfam" id="PF07690">
    <property type="entry name" value="MFS_1"/>
    <property type="match status" value="1"/>
</dbReference>
<dbReference type="AlphaFoldDB" id="A0A068QR28"/>
<evidence type="ECO:0000313" key="8">
    <source>
        <dbReference type="Proteomes" id="UP000032721"/>
    </source>
</evidence>
<feature type="transmembrane region" description="Helical" evidence="4">
    <location>
        <begin position="105"/>
        <end position="124"/>
    </location>
</feature>
<dbReference type="PANTHER" id="PTHR23542:SF1">
    <property type="entry name" value="MAJOR FACILITATOR SUPERFAMILY (MFS) PROFILE DOMAIN-CONTAINING PROTEIN"/>
    <property type="match status" value="1"/>
</dbReference>
<evidence type="ECO:0000313" key="7">
    <source>
        <dbReference type="EMBL" id="TYO98197.1"/>
    </source>
</evidence>
<feature type="domain" description="Major facilitator superfamily (MFS) profile" evidence="5">
    <location>
        <begin position="213"/>
        <end position="402"/>
    </location>
</feature>
<dbReference type="PROSITE" id="PS50850">
    <property type="entry name" value="MFS"/>
    <property type="match status" value="1"/>
</dbReference>
<feature type="transmembrane region" description="Helical" evidence="4">
    <location>
        <begin position="278"/>
        <end position="296"/>
    </location>
</feature>
<dbReference type="RefSeq" id="WP_045969731.1">
    <property type="nucleotide sequence ID" value="NZ_CAWMED010000001.1"/>
</dbReference>
<dbReference type="GO" id="GO:0022857">
    <property type="term" value="F:transmembrane transporter activity"/>
    <property type="evidence" value="ECO:0007669"/>
    <property type="project" value="InterPro"/>
</dbReference>
<feature type="transmembrane region" description="Helical" evidence="4">
    <location>
        <begin position="171"/>
        <end position="189"/>
    </location>
</feature>
<dbReference type="STRING" id="351671.XDD1_1407"/>
<evidence type="ECO:0000256" key="3">
    <source>
        <dbReference type="ARBA" id="ARBA00023136"/>
    </source>
</evidence>
<evidence type="ECO:0000256" key="1">
    <source>
        <dbReference type="ARBA" id="ARBA00022692"/>
    </source>
</evidence>
<feature type="transmembrane region" description="Helical" evidence="4">
    <location>
        <begin position="365"/>
        <end position="386"/>
    </location>
</feature>
<feature type="transmembrane region" description="Helical" evidence="4">
    <location>
        <begin position="15"/>
        <end position="39"/>
    </location>
</feature>
<accession>A0A068QR28</accession>
<keyword evidence="9" id="KW-1185">Reference proteome</keyword>
<evidence type="ECO:0000256" key="2">
    <source>
        <dbReference type="ARBA" id="ARBA00022989"/>
    </source>
</evidence>
<dbReference type="EMBL" id="FO704550">
    <property type="protein sequence ID" value="CDG17106.1"/>
    <property type="molecule type" value="Genomic_DNA"/>
</dbReference>
<dbReference type="EMBL" id="VNHN01000083">
    <property type="protein sequence ID" value="TYO98197.1"/>
    <property type="molecule type" value="Genomic_DNA"/>
</dbReference>
<dbReference type="InterPro" id="IPR036259">
    <property type="entry name" value="MFS_trans_sf"/>
</dbReference>
<dbReference type="Proteomes" id="UP000324170">
    <property type="component" value="Unassembled WGS sequence"/>
</dbReference>
<evidence type="ECO:0000313" key="9">
    <source>
        <dbReference type="Proteomes" id="UP000324170"/>
    </source>
</evidence>
<feature type="transmembrane region" description="Helical" evidence="4">
    <location>
        <begin position="302"/>
        <end position="324"/>
    </location>
</feature>
<feature type="transmembrane region" description="Helical" evidence="4">
    <location>
        <begin position="245"/>
        <end position="266"/>
    </location>
</feature>
<feature type="transmembrane region" description="Helical" evidence="4">
    <location>
        <begin position="216"/>
        <end position="239"/>
    </location>
</feature>
<evidence type="ECO:0000256" key="4">
    <source>
        <dbReference type="SAM" id="Phobius"/>
    </source>
</evidence>
<evidence type="ECO:0000259" key="5">
    <source>
        <dbReference type="PROSITE" id="PS50850"/>
    </source>
</evidence>
<dbReference type="Proteomes" id="UP000032721">
    <property type="component" value="Chromosome"/>
</dbReference>
<reference evidence="7 9" key="2">
    <citation type="submission" date="2019-07" db="EMBL/GenBank/DDBJ databases">
        <title>Genomic Encyclopedia of Type Strains, Phase I: the one thousand microbial genomes (KMG-I) project.</title>
        <authorList>
            <person name="Kyrpides N."/>
        </authorList>
    </citation>
    <scope>NUCLEOTIDE SEQUENCE [LARGE SCALE GENOMIC DNA]</scope>
    <source>
        <strain evidence="7 9">DSM 17909</strain>
    </source>
</reference>
<dbReference type="Gene3D" id="1.20.1250.20">
    <property type="entry name" value="MFS general substrate transporter like domains"/>
    <property type="match status" value="2"/>
</dbReference>
<keyword evidence="3 4" id="KW-0472">Membrane</keyword>
<feature type="transmembrane region" description="Helical" evidence="4">
    <location>
        <begin position="79"/>
        <end position="98"/>
    </location>
</feature>
<protein>
    <submittedName>
        <fullName evidence="6">Conserved membrane protein with MFS domain</fullName>
    </submittedName>
    <submittedName>
        <fullName evidence="7">MFS family arabinose efflux permease</fullName>
    </submittedName>
</protein>
<dbReference type="InterPro" id="IPR011701">
    <property type="entry name" value="MFS"/>
</dbReference>
<dbReference type="PANTHER" id="PTHR23542">
    <property type="match status" value="1"/>
</dbReference>
<sequence length="402" mass="42787">MVNPYKELFGAPGTLAFSIAGLIARIPISMAGIGIITMLSQLRGSYWIAGGVAATFTFSMAILAPQISRLVDRFGQGRVLPYVTASSVISMFILLLCTHFQAPDWTLFVFAALSGGIPSMPAMIRARWTEIYRGDPRLHTAFSFETVLDELCFIIGPPVSVGLSVVVAPEAGPLVAAILLAIGITIFVLQKQTEPPVYPYCVENKSIILKMPSIQILILSLIALGTIVGTIDVISVAFAEQHGKTAAASIVLSVYAIGSCLSGLAFGAIKINIALPRMFMFTSLATMLTTIPLLLAHDVLTLAAMVFVSGLFFAPTMIVAMSLVENMVPSRNLTEGLTWMVTGLGIGIACGASVTGWVIDKMGIQSGFFVTLVAGIIIFLAAASGYRLMQRNMIRLSTLDTP</sequence>
<gene>
    <name evidence="7" type="ORF">LY16_03326</name>
    <name evidence="6" type="ORF">XDD1_1407</name>
</gene>